<comment type="caution">
    <text evidence="2">The sequence shown here is derived from an EMBL/GenBank/DDBJ whole genome shotgun (WGS) entry which is preliminary data.</text>
</comment>
<dbReference type="SUPFAM" id="SSF51395">
    <property type="entry name" value="FMN-linked oxidoreductases"/>
    <property type="match status" value="1"/>
</dbReference>
<organism evidence="2 3">
    <name type="scientific">Pedobacter segetis</name>
    <dbReference type="NCBI Taxonomy" id="2793069"/>
    <lineage>
        <taxon>Bacteria</taxon>
        <taxon>Pseudomonadati</taxon>
        <taxon>Bacteroidota</taxon>
        <taxon>Sphingobacteriia</taxon>
        <taxon>Sphingobacteriales</taxon>
        <taxon>Sphingobacteriaceae</taxon>
        <taxon>Pedobacter</taxon>
    </lineage>
</organism>
<dbReference type="PANTHER" id="PTHR22893">
    <property type="entry name" value="NADH OXIDOREDUCTASE-RELATED"/>
    <property type="match status" value="1"/>
</dbReference>
<protein>
    <submittedName>
        <fullName evidence="2">Alkene reductase</fullName>
    </submittedName>
</protein>
<dbReference type="Proteomes" id="UP000660024">
    <property type="component" value="Unassembled WGS sequence"/>
</dbReference>
<dbReference type="InterPro" id="IPR045247">
    <property type="entry name" value="Oye-like"/>
</dbReference>
<evidence type="ECO:0000259" key="1">
    <source>
        <dbReference type="Pfam" id="PF00724"/>
    </source>
</evidence>
<dbReference type="Pfam" id="PF00724">
    <property type="entry name" value="Oxidored_FMN"/>
    <property type="match status" value="1"/>
</dbReference>
<evidence type="ECO:0000313" key="2">
    <source>
        <dbReference type="EMBL" id="MBK0383399.1"/>
    </source>
</evidence>
<dbReference type="InterPro" id="IPR001155">
    <property type="entry name" value="OxRdtase_FMN_N"/>
</dbReference>
<dbReference type="RefSeq" id="WP_200586203.1">
    <property type="nucleotide sequence ID" value="NZ_JAEHFY010000013.1"/>
</dbReference>
<dbReference type="Gene3D" id="3.20.20.70">
    <property type="entry name" value="Aldolase class I"/>
    <property type="match status" value="1"/>
</dbReference>
<dbReference type="PANTHER" id="PTHR22893:SF91">
    <property type="entry name" value="NADPH DEHYDROGENASE 2-RELATED"/>
    <property type="match status" value="1"/>
</dbReference>
<keyword evidence="3" id="KW-1185">Reference proteome</keyword>
<proteinExistence type="predicted"/>
<evidence type="ECO:0000313" key="3">
    <source>
        <dbReference type="Proteomes" id="UP000660024"/>
    </source>
</evidence>
<name>A0ABS1BKI4_9SPHI</name>
<reference evidence="2 3" key="1">
    <citation type="submission" date="2020-12" db="EMBL/GenBank/DDBJ databases">
        <title>Bacterial novel species Pedobacter sp. SD-b isolated from soil.</title>
        <authorList>
            <person name="Jung H.-Y."/>
        </authorList>
    </citation>
    <scope>NUCLEOTIDE SEQUENCE [LARGE SCALE GENOMIC DNA]</scope>
    <source>
        <strain evidence="2 3">SD-b</strain>
    </source>
</reference>
<gene>
    <name evidence="2" type="ORF">I5M32_10540</name>
</gene>
<accession>A0ABS1BKI4</accession>
<sequence>MANPLFKDYHLGKTELKNKAVMAPMTRSRAVDHNIPNELMATYYAQRAGAGLIVTEGTSPSPNGLGYPRIPAMYNQHHVDGWKLVTKAVHEKGGKIFLQLMHCGRVAHHLNLPEGAKVLAPSAIIAEGQMYTDAEGMKENDLPQEMSTNEVEAAIDEYVVAAILAIEAGFDGVEIHGANGYLIEQFLNPNSNNRKDGFGGSIQNRSKFLLEIAEKTIEAIGSERVGIRLSPNGAFNDMRPYPQMEETYDYLSKQLNQLGIGYIHLLDHSAMGSTELPDKVRKNIRENFEGTLILCGDFDDKKAAKALENKDADLIAFGRPYLANPDLLERYKAGAKLNQPDMDTFYTPGEKGYTDYPFMDK</sequence>
<dbReference type="EMBL" id="JAEHFY010000013">
    <property type="protein sequence ID" value="MBK0383399.1"/>
    <property type="molecule type" value="Genomic_DNA"/>
</dbReference>
<dbReference type="CDD" id="cd02933">
    <property type="entry name" value="OYE_like_FMN"/>
    <property type="match status" value="1"/>
</dbReference>
<dbReference type="InterPro" id="IPR013785">
    <property type="entry name" value="Aldolase_TIM"/>
</dbReference>
<feature type="domain" description="NADH:flavin oxidoreductase/NADH oxidase N-terminal" evidence="1">
    <location>
        <begin position="5"/>
        <end position="337"/>
    </location>
</feature>